<evidence type="ECO:0000313" key="4">
    <source>
        <dbReference type="Proteomes" id="UP000286415"/>
    </source>
</evidence>
<dbReference type="Proteomes" id="UP000286415">
    <property type="component" value="Unassembled WGS sequence"/>
</dbReference>
<evidence type="ECO:0000256" key="1">
    <source>
        <dbReference type="SAM" id="MobiDB-lite"/>
    </source>
</evidence>
<dbReference type="InterPro" id="IPR039467">
    <property type="entry name" value="TFIIIB_B''_Myb"/>
</dbReference>
<name>A0A8T1MDP6_CLOSI</name>
<feature type="compositionally biased region" description="Low complexity" evidence="1">
    <location>
        <begin position="130"/>
        <end position="139"/>
    </location>
</feature>
<dbReference type="Pfam" id="PF15963">
    <property type="entry name" value="Myb_DNA-bind_7"/>
    <property type="match status" value="1"/>
</dbReference>
<feature type="compositionally biased region" description="Basic residues" evidence="1">
    <location>
        <begin position="348"/>
        <end position="363"/>
    </location>
</feature>
<organism evidence="3 4">
    <name type="scientific">Clonorchis sinensis</name>
    <name type="common">Chinese liver fluke</name>
    <dbReference type="NCBI Taxonomy" id="79923"/>
    <lineage>
        <taxon>Eukaryota</taxon>
        <taxon>Metazoa</taxon>
        <taxon>Spiralia</taxon>
        <taxon>Lophotrochozoa</taxon>
        <taxon>Platyhelminthes</taxon>
        <taxon>Trematoda</taxon>
        <taxon>Digenea</taxon>
        <taxon>Opisthorchiida</taxon>
        <taxon>Opisthorchiata</taxon>
        <taxon>Opisthorchiidae</taxon>
        <taxon>Clonorchis</taxon>
    </lineage>
</organism>
<dbReference type="GO" id="GO:0001156">
    <property type="term" value="F:TFIIIC-class transcription factor complex binding"/>
    <property type="evidence" value="ECO:0007669"/>
    <property type="project" value="TreeGrafter"/>
</dbReference>
<protein>
    <submittedName>
        <fullName evidence="3">Transcription factor TFIIIB component B</fullName>
    </submittedName>
</protein>
<dbReference type="GO" id="GO:0000126">
    <property type="term" value="C:transcription factor TFIIIB complex"/>
    <property type="evidence" value="ECO:0007669"/>
    <property type="project" value="TreeGrafter"/>
</dbReference>
<dbReference type="SUPFAM" id="SSF46689">
    <property type="entry name" value="Homeodomain-like"/>
    <property type="match status" value="1"/>
</dbReference>
<dbReference type="AlphaFoldDB" id="A0A8T1MDP6"/>
<dbReference type="OrthoDB" id="272624at2759"/>
<proteinExistence type="predicted"/>
<reference evidence="3 4" key="2">
    <citation type="journal article" date="2021" name="Genomics">
        <title>High-quality reference genome for Clonorchis sinensis.</title>
        <authorList>
            <person name="Young N.D."/>
            <person name="Stroehlein A.J."/>
            <person name="Kinkar L."/>
            <person name="Wang T."/>
            <person name="Sohn W.M."/>
            <person name="Chang B.C.H."/>
            <person name="Kaur P."/>
            <person name="Weisz D."/>
            <person name="Dudchenko O."/>
            <person name="Aiden E.L."/>
            <person name="Korhonen P.K."/>
            <person name="Gasser R.B."/>
        </authorList>
    </citation>
    <scope>NUCLEOTIDE SEQUENCE [LARGE SCALE GENOMIC DNA]</scope>
    <source>
        <strain evidence="3">Cs-k2</strain>
    </source>
</reference>
<feature type="region of interest" description="Disordered" evidence="1">
    <location>
        <begin position="1"/>
        <end position="188"/>
    </location>
</feature>
<dbReference type="PANTHER" id="PTHR22929">
    <property type="entry name" value="RNA POLYMERASE III TRANSCRIPTION INITIATION FACTOR B"/>
    <property type="match status" value="1"/>
</dbReference>
<feature type="region of interest" description="Disordered" evidence="1">
    <location>
        <begin position="326"/>
        <end position="373"/>
    </location>
</feature>
<comment type="caution">
    <text evidence="3">The sequence shown here is derived from an EMBL/GenBank/DDBJ whole genome shotgun (WGS) entry which is preliminary data.</text>
</comment>
<dbReference type="InterPro" id="IPR009057">
    <property type="entry name" value="Homeodomain-like_sf"/>
</dbReference>
<feature type="domain" description="Myb-like" evidence="2">
    <location>
        <begin position="253"/>
        <end position="301"/>
    </location>
</feature>
<gene>
    <name evidence="3" type="ORF">CSKR_108637</name>
</gene>
<feature type="compositionally biased region" description="Basic and acidic residues" evidence="1">
    <location>
        <begin position="333"/>
        <end position="347"/>
    </location>
</feature>
<dbReference type="PANTHER" id="PTHR22929:SF0">
    <property type="entry name" value="TRANSCRIPTION FACTOR TFIIIB COMPONENT B'' HOMOLOG"/>
    <property type="match status" value="1"/>
</dbReference>
<dbReference type="InterPro" id="IPR001005">
    <property type="entry name" value="SANT/Myb"/>
</dbReference>
<accession>A0A8T1MDP6</accession>
<feature type="compositionally biased region" description="Low complexity" evidence="1">
    <location>
        <begin position="40"/>
        <end position="50"/>
    </location>
</feature>
<evidence type="ECO:0000259" key="2">
    <source>
        <dbReference type="SMART" id="SM00717"/>
    </source>
</evidence>
<dbReference type="EMBL" id="NIRI02000042">
    <property type="protein sequence ID" value="KAG5447260.1"/>
    <property type="molecule type" value="Genomic_DNA"/>
</dbReference>
<sequence>MPKVFRPKIAHPSAKTVSKEPTPCSSADDIRPRSPSPTNTSIFTKPTPTKTKSDSHPTILSKDVPNIQLDSLPPVAENAPNVDIDQPTPIRSLTPVPDIEVDLFSTKKIRRTQSKPSSDPMPDVDKPLDRSSVSLRSLLNWTPVNKPPPTYRQNRTTASNASAPSPEVVQKPEPSPVKHSPIIPNLSSNAASQPDLLAPQLRLDADGNIVLDETSLLVSLPETTMNTSGMRFVDEESGLLSVTYNSFRPQEKRGGRWDARETVRFYRALSTIGPDFYLMLKLFPNRNREELKRKFKRESRAHPYLVNQALRNRRSYDLTALVALSDEEEHDEKEDKKDVKEKIEKKPIVKSRRRRSPVRKTPKTSRGSTNYDPNKVLETIDAVLAKETADDNVSGVLAVEAPSSGQTTCVLDRMIAAKQREVELEMAGSTKINQPRSRPTTRAHPQRTTIKQREVELMEYQLVPALVTIPAAPLPASR</sequence>
<dbReference type="SMART" id="SM00717">
    <property type="entry name" value="SANT"/>
    <property type="match status" value="1"/>
</dbReference>
<feature type="compositionally biased region" description="Polar residues" evidence="1">
    <location>
        <begin position="151"/>
        <end position="163"/>
    </location>
</feature>
<reference evidence="3 4" key="1">
    <citation type="journal article" date="2018" name="Biotechnol. Adv.">
        <title>Improved genomic resources and new bioinformatic workflow for the carcinogenic parasite Clonorchis sinensis: Biotechnological implications.</title>
        <authorList>
            <person name="Wang D."/>
            <person name="Korhonen P.K."/>
            <person name="Gasser R.B."/>
            <person name="Young N.D."/>
        </authorList>
    </citation>
    <scope>NUCLEOTIDE SEQUENCE [LARGE SCALE GENOMIC DNA]</scope>
    <source>
        <strain evidence="3">Cs-k2</strain>
    </source>
</reference>
<dbReference type="GO" id="GO:0070898">
    <property type="term" value="P:RNA polymerase III preinitiation complex assembly"/>
    <property type="evidence" value="ECO:0007669"/>
    <property type="project" value="TreeGrafter"/>
</dbReference>
<keyword evidence="4" id="KW-1185">Reference proteome</keyword>
<evidence type="ECO:0000313" key="3">
    <source>
        <dbReference type="EMBL" id="KAG5447260.1"/>
    </source>
</evidence>
<feature type="region of interest" description="Disordered" evidence="1">
    <location>
        <begin position="426"/>
        <end position="448"/>
    </location>
</feature>